<dbReference type="EMBL" id="BLXT01004030">
    <property type="protein sequence ID" value="GFO09001.1"/>
    <property type="molecule type" value="Genomic_DNA"/>
</dbReference>
<proteinExistence type="predicted"/>
<comment type="caution">
    <text evidence="1">The sequence shown here is derived from an EMBL/GenBank/DDBJ whole genome shotgun (WGS) entry which is preliminary data.</text>
</comment>
<accession>A0AAV4AR02</accession>
<sequence length="125" mass="13744">MAVDIDGTHDHSCYTDCTDDEYQAWAQVPNLVGPGDETKADWMAVDIDGTHDHSCHTDCTDDEYQAWALVISSFQALCQARAQRSGLEVTAEKSLCISGGFAIHCTIDNPIGFYDQDVHSMRQTG</sequence>
<evidence type="ECO:0000313" key="2">
    <source>
        <dbReference type="Proteomes" id="UP000735302"/>
    </source>
</evidence>
<organism evidence="1 2">
    <name type="scientific">Plakobranchus ocellatus</name>
    <dbReference type="NCBI Taxonomy" id="259542"/>
    <lineage>
        <taxon>Eukaryota</taxon>
        <taxon>Metazoa</taxon>
        <taxon>Spiralia</taxon>
        <taxon>Lophotrochozoa</taxon>
        <taxon>Mollusca</taxon>
        <taxon>Gastropoda</taxon>
        <taxon>Heterobranchia</taxon>
        <taxon>Euthyneura</taxon>
        <taxon>Panpulmonata</taxon>
        <taxon>Sacoglossa</taxon>
        <taxon>Placobranchoidea</taxon>
        <taxon>Plakobranchidae</taxon>
        <taxon>Plakobranchus</taxon>
    </lineage>
</organism>
<reference evidence="1 2" key="1">
    <citation type="journal article" date="2021" name="Elife">
        <title>Chloroplast acquisition without the gene transfer in kleptoplastic sea slugs, Plakobranchus ocellatus.</title>
        <authorList>
            <person name="Maeda T."/>
            <person name="Takahashi S."/>
            <person name="Yoshida T."/>
            <person name="Shimamura S."/>
            <person name="Takaki Y."/>
            <person name="Nagai Y."/>
            <person name="Toyoda A."/>
            <person name="Suzuki Y."/>
            <person name="Arimoto A."/>
            <person name="Ishii H."/>
            <person name="Satoh N."/>
            <person name="Nishiyama T."/>
            <person name="Hasebe M."/>
            <person name="Maruyama T."/>
            <person name="Minagawa J."/>
            <person name="Obokata J."/>
            <person name="Shigenobu S."/>
        </authorList>
    </citation>
    <scope>NUCLEOTIDE SEQUENCE [LARGE SCALE GENOMIC DNA]</scope>
</reference>
<dbReference type="Proteomes" id="UP000735302">
    <property type="component" value="Unassembled WGS sequence"/>
</dbReference>
<name>A0AAV4AR02_9GAST</name>
<protein>
    <submittedName>
        <fullName evidence="1">Uncharacterized protein</fullName>
    </submittedName>
</protein>
<gene>
    <name evidence="1" type="ORF">PoB_003550600</name>
</gene>
<keyword evidence="2" id="KW-1185">Reference proteome</keyword>
<evidence type="ECO:0000313" key="1">
    <source>
        <dbReference type="EMBL" id="GFO09001.1"/>
    </source>
</evidence>
<dbReference type="AlphaFoldDB" id="A0AAV4AR02"/>